<evidence type="ECO:0000256" key="2">
    <source>
        <dbReference type="ARBA" id="ARBA00010790"/>
    </source>
</evidence>
<name>A0ABU2HC44_9ACTN</name>
<evidence type="ECO:0000256" key="3">
    <source>
        <dbReference type="ARBA" id="ARBA00022548"/>
    </source>
</evidence>
<evidence type="ECO:0000313" key="20">
    <source>
        <dbReference type="Proteomes" id="UP001250214"/>
    </source>
</evidence>
<keyword evidence="20" id="KW-1185">Reference proteome</keyword>
<feature type="domain" description="Glucose-methanol-choline oxidoreductase C-terminal" evidence="18">
    <location>
        <begin position="484"/>
        <end position="538"/>
    </location>
</feature>
<gene>
    <name evidence="19" type="ORF">RIF23_19955</name>
</gene>
<keyword evidence="7" id="KW-0443">Lipid metabolism</keyword>
<dbReference type="PANTHER" id="PTHR47470">
    <property type="entry name" value="CHOLESTEROL OXIDASE"/>
    <property type="match status" value="1"/>
</dbReference>
<evidence type="ECO:0000256" key="10">
    <source>
        <dbReference type="ARBA" id="ARBA00023235"/>
    </source>
</evidence>
<evidence type="ECO:0000256" key="13">
    <source>
        <dbReference type="ARBA" id="ARBA00049723"/>
    </source>
</evidence>
<proteinExistence type="inferred from homology"/>
<dbReference type="EMBL" id="JAVLVT010000015">
    <property type="protein sequence ID" value="MDS1272567.1"/>
    <property type="molecule type" value="Genomic_DNA"/>
</dbReference>
<feature type="domain" description="Glucose-methanol-choline oxidoreductase N-terminal" evidence="17">
    <location>
        <begin position="209"/>
        <end position="299"/>
    </location>
</feature>
<organism evidence="19 20">
    <name type="scientific">Lipingzhangella rawalii</name>
    <dbReference type="NCBI Taxonomy" id="2055835"/>
    <lineage>
        <taxon>Bacteria</taxon>
        <taxon>Bacillati</taxon>
        <taxon>Actinomycetota</taxon>
        <taxon>Actinomycetes</taxon>
        <taxon>Streptosporangiales</taxon>
        <taxon>Nocardiopsidaceae</taxon>
        <taxon>Lipingzhangella</taxon>
    </lineage>
</organism>
<dbReference type="EC" id="5.3.3.1" evidence="11"/>
<keyword evidence="8" id="KW-1207">Sterol metabolism</keyword>
<evidence type="ECO:0000256" key="16">
    <source>
        <dbReference type="SAM" id="MobiDB-lite"/>
    </source>
</evidence>
<comment type="cofactor">
    <cofactor evidence="1">
        <name>FAD</name>
        <dbReference type="ChEBI" id="CHEBI:57692"/>
    </cofactor>
</comment>
<evidence type="ECO:0000256" key="8">
    <source>
        <dbReference type="ARBA" id="ARBA00023166"/>
    </source>
</evidence>
<evidence type="ECO:0000256" key="12">
    <source>
        <dbReference type="ARBA" id="ARBA00049645"/>
    </source>
</evidence>
<keyword evidence="3" id="KW-0153">Cholesterol metabolism</keyword>
<comment type="caution">
    <text evidence="19">The sequence shown here is derived from an EMBL/GenBank/DDBJ whole genome shotgun (WGS) entry which is preliminary data.</text>
</comment>
<feature type="region of interest" description="Disordered" evidence="16">
    <location>
        <begin position="427"/>
        <end position="451"/>
    </location>
</feature>
<evidence type="ECO:0000256" key="11">
    <source>
        <dbReference type="ARBA" id="ARBA00038856"/>
    </source>
</evidence>
<dbReference type="Gene3D" id="3.50.50.60">
    <property type="entry name" value="FAD/NAD(P)-binding domain"/>
    <property type="match status" value="3"/>
</dbReference>
<dbReference type="InterPro" id="IPR052542">
    <property type="entry name" value="Cholesterol_Oxidase"/>
</dbReference>
<evidence type="ECO:0000256" key="4">
    <source>
        <dbReference type="ARBA" id="ARBA00022630"/>
    </source>
</evidence>
<keyword evidence="9" id="KW-0753">Steroid metabolism</keyword>
<dbReference type="Proteomes" id="UP001250214">
    <property type="component" value="Unassembled WGS sequence"/>
</dbReference>
<comment type="pathway">
    <text evidence="12">Steroid metabolism; cholesterol degradation.</text>
</comment>
<evidence type="ECO:0000256" key="6">
    <source>
        <dbReference type="ARBA" id="ARBA00023002"/>
    </source>
</evidence>
<sequence>MASDTPPRGTDSPDRHDYDVLVVGSGFGGAVSAMRLTEKGYRVGVLEAGRRFTPETMPETSWDLRSFLWAPQLGMYGMQRIHLLRDVLILAGAGVGGGSLNYANTLYYPMDAFFNDAQWRDITDWKAELDPFYNQAQRMLGVRTNPTTTPADRHMRRVAATMGVEHTFRPTQVGVCFGDGADGDGSGTAAPGTPVGDPYFGGAGPQRRACTECGECMTGCRHGAKNTLTENYLYFAERDGAVIHPMTTVERIRELDGGGYAVDTLVTGARRHRRNARTFTASQVVVAAGAYGTQNLLHRMRDRGLLPRISARLGTLTRTNSEALVGAMSRHVPPPEDLTHGVAITSSFYPNEYTHIEPVRYGKGSNSMGLLTTLQVPGGGRIPRWLRWLGYALRDPYTFGRSLSVRRFSERTLIGLVMQSQDNSLTTSLTRGLSGKAKLTSRQGHGEPNPTWIPEGQRAAELMAQQIDGHAGGTIGDVFDIPMTAHFLGGCPIGSSPEHGVVDPYHRLYGHPGIHVVDGSSVSANLGVNPSLTITAQAERAMSLWPNKGDADPRPQPGSDYERVAPVAPRRPAVPAGAFAELRFTTPLSIHPAG</sequence>
<dbReference type="EC" id="1.1.3.6" evidence="13"/>
<dbReference type="Pfam" id="PF05199">
    <property type="entry name" value="GMC_oxred_C"/>
    <property type="match status" value="1"/>
</dbReference>
<keyword evidence="6" id="KW-0560">Oxidoreductase</keyword>
<evidence type="ECO:0000256" key="9">
    <source>
        <dbReference type="ARBA" id="ARBA00023221"/>
    </source>
</evidence>
<dbReference type="Pfam" id="PF00732">
    <property type="entry name" value="GMC_oxred_N"/>
    <property type="match status" value="1"/>
</dbReference>
<protein>
    <recommendedName>
        <fullName evidence="14">Cholesterol oxidase</fullName>
        <ecNumber evidence="13">1.1.3.6</ecNumber>
        <ecNumber evidence="11">5.3.3.1</ecNumber>
    </recommendedName>
    <alternativeName>
        <fullName evidence="15">Cholesterol isomerase</fullName>
    </alternativeName>
</protein>
<dbReference type="InterPro" id="IPR000172">
    <property type="entry name" value="GMC_OxRdtase_N"/>
</dbReference>
<evidence type="ECO:0000313" key="19">
    <source>
        <dbReference type="EMBL" id="MDS1272567.1"/>
    </source>
</evidence>
<keyword evidence="5" id="KW-0274">FAD</keyword>
<dbReference type="InterPro" id="IPR036188">
    <property type="entry name" value="FAD/NAD-bd_sf"/>
</dbReference>
<evidence type="ECO:0000256" key="15">
    <source>
        <dbReference type="ARBA" id="ARBA00049778"/>
    </source>
</evidence>
<reference evidence="20" key="1">
    <citation type="submission" date="2023-07" db="EMBL/GenBank/DDBJ databases">
        <title>Novel species in the genus Lipingzhangella isolated from Sambhar Salt Lake.</title>
        <authorList>
            <person name="Jiya N."/>
            <person name="Kajale S."/>
            <person name="Sharma A."/>
        </authorList>
    </citation>
    <scope>NUCLEOTIDE SEQUENCE [LARGE SCALE GENOMIC DNA]</scope>
    <source>
        <strain evidence="20">LS1_29</strain>
    </source>
</reference>
<evidence type="ECO:0000256" key="7">
    <source>
        <dbReference type="ARBA" id="ARBA00023098"/>
    </source>
</evidence>
<evidence type="ECO:0000259" key="17">
    <source>
        <dbReference type="Pfam" id="PF00732"/>
    </source>
</evidence>
<evidence type="ECO:0000256" key="5">
    <source>
        <dbReference type="ARBA" id="ARBA00022827"/>
    </source>
</evidence>
<dbReference type="InterPro" id="IPR007867">
    <property type="entry name" value="GMC_OxRtase_C"/>
</dbReference>
<dbReference type="RefSeq" id="WP_310914161.1">
    <property type="nucleotide sequence ID" value="NZ_JAVLVT010000015.1"/>
</dbReference>
<dbReference type="SUPFAM" id="SSF51905">
    <property type="entry name" value="FAD/NAD(P)-binding domain"/>
    <property type="match status" value="1"/>
</dbReference>
<accession>A0ABU2HC44</accession>
<evidence type="ECO:0000256" key="14">
    <source>
        <dbReference type="ARBA" id="ARBA00049744"/>
    </source>
</evidence>
<comment type="similarity">
    <text evidence="2">Belongs to the GMC oxidoreductase family.</text>
</comment>
<evidence type="ECO:0000256" key="1">
    <source>
        <dbReference type="ARBA" id="ARBA00001974"/>
    </source>
</evidence>
<keyword evidence="4" id="KW-0285">Flavoprotein</keyword>
<keyword evidence="10" id="KW-0413">Isomerase</keyword>
<dbReference type="PANTHER" id="PTHR47470:SF1">
    <property type="entry name" value="FAD-DEPENDENT OXIDOREDUCTASE 2 FAD BINDING DOMAIN-CONTAINING PROTEIN"/>
    <property type="match status" value="1"/>
</dbReference>
<dbReference type="Pfam" id="PF13450">
    <property type="entry name" value="NAD_binding_8"/>
    <property type="match status" value="1"/>
</dbReference>
<evidence type="ECO:0000259" key="18">
    <source>
        <dbReference type="Pfam" id="PF05199"/>
    </source>
</evidence>